<feature type="compositionally biased region" description="Basic and acidic residues" evidence="5">
    <location>
        <begin position="85"/>
        <end position="95"/>
    </location>
</feature>
<dbReference type="EMBL" id="JAGTPG010000002">
    <property type="protein sequence ID" value="MBR8641352.1"/>
    <property type="molecule type" value="Genomic_DNA"/>
</dbReference>
<evidence type="ECO:0000256" key="5">
    <source>
        <dbReference type="SAM" id="MobiDB-lite"/>
    </source>
</evidence>
<sequence length="190" mass="19605">MSGHSSRRVRRRAGSGWALAGNADGRGVETQPGTIARAHENSSGRPFSGHAAGSSRPDDRRDGASGHRTRPAQHRVRVLGRLGVPHHDGGVRADPRKARDLYGRRATFLSAVSLFVVASALAGLADSIGVLIAMRALQGLAGGGLMNLATAAIADLVPAAERAASRGTRAAYSPRAVSAGLCWAECSPST</sequence>
<dbReference type="PANTHER" id="PTHR23501:SF197">
    <property type="entry name" value="COMD"/>
    <property type="match status" value="1"/>
</dbReference>
<feature type="compositionally biased region" description="Basic and acidic residues" evidence="5">
    <location>
        <begin position="56"/>
        <end position="65"/>
    </location>
</feature>
<dbReference type="Proteomes" id="UP000682308">
    <property type="component" value="Unassembled WGS sequence"/>
</dbReference>
<reference evidence="7 8" key="1">
    <citation type="submission" date="2021-04" db="EMBL/GenBank/DDBJ databases">
        <title>Characterization of the biosynthetic gene cluster of new lipopeptides with antitumor activity in the genome of the marine Streptomyces PHM034.</title>
        <authorList>
            <person name="Ceniceros A."/>
            <person name="Canedo L."/>
            <person name="Mendez C."/>
            <person name="Olano C."/>
            <person name="Schleissner C."/>
            <person name="Cuevas C."/>
            <person name="De La Calle F."/>
            <person name="Salas J.A."/>
        </authorList>
    </citation>
    <scope>NUCLEOTIDE SEQUENCE [LARGE SCALE GENOMIC DNA]</scope>
    <source>
        <strain evidence="7 8">PHM034</strain>
    </source>
</reference>
<keyword evidence="3 6" id="KW-1133">Transmembrane helix</keyword>
<evidence type="ECO:0000256" key="4">
    <source>
        <dbReference type="ARBA" id="ARBA00023136"/>
    </source>
</evidence>
<keyword evidence="8" id="KW-1185">Reference proteome</keyword>
<evidence type="ECO:0000256" key="6">
    <source>
        <dbReference type="SAM" id="Phobius"/>
    </source>
</evidence>
<dbReference type="Pfam" id="PF07690">
    <property type="entry name" value="MFS_1"/>
    <property type="match status" value="1"/>
</dbReference>
<dbReference type="GO" id="GO:0005886">
    <property type="term" value="C:plasma membrane"/>
    <property type="evidence" value="ECO:0007669"/>
    <property type="project" value="TreeGrafter"/>
</dbReference>
<feature type="compositionally biased region" description="Basic residues" evidence="5">
    <location>
        <begin position="1"/>
        <end position="13"/>
    </location>
</feature>
<feature type="transmembrane region" description="Helical" evidence="6">
    <location>
        <begin position="106"/>
        <end position="134"/>
    </location>
</feature>
<dbReference type="Gene3D" id="1.20.1720.10">
    <property type="entry name" value="Multidrug resistance protein D"/>
    <property type="match status" value="1"/>
</dbReference>
<comment type="subcellular location">
    <subcellularLocation>
        <location evidence="1">Membrane</location>
        <topology evidence="1">Multi-pass membrane protein</topology>
    </subcellularLocation>
</comment>
<evidence type="ECO:0000256" key="1">
    <source>
        <dbReference type="ARBA" id="ARBA00004141"/>
    </source>
</evidence>
<proteinExistence type="predicted"/>
<dbReference type="GO" id="GO:0022857">
    <property type="term" value="F:transmembrane transporter activity"/>
    <property type="evidence" value="ECO:0007669"/>
    <property type="project" value="InterPro"/>
</dbReference>
<evidence type="ECO:0000313" key="8">
    <source>
        <dbReference type="Proteomes" id="UP000682308"/>
    </source>
</evidence>
<dbReference type="InterPro" id="IPR036259">
    <property type="entry name" value="MFS_trans_sf"/>
</dbReference>
<dbReference type="InterPro" id="IPR011701">
    <property type="entry name" value="MFS"/>
</dbReference>
<protein>
    <submittedName>
        <fullName evidence="7">MFS transporter</fullName>
    </submittedName>
</protein>
<keyword evidence="4 6" id="KW-0472">Membrane</keyword>
<gene>
    <name evidence="7" type="ORF">KEF29_23630</name>
</gene>
<organism evidence="7 8">
    <name type="scientific">Streptomyces tuirus</name>
    <dbReference type="NCBI Taxonomy" id="68278"/>
    <lineage>
        <taxon>Bacteria</taxon>
        <taxon>Bacillati</taxon>
        <taxon>Actinomycetota</taxon>
        <taxon>Actinomycetes</taxon>
        <taxon>Kitasatosporales</taxon>
        <taxon>Streptomycetaceae</taxon>
        <taxon>Streptomyces</taxon>
    </lineage>
</organism>
<dbReference type="SUPFAM" id="SSF103473">
    <property type="entry name" value="MFS general substrate transporter"/>
    <property type="match status" value="1"/>
</dbReference>
<feature type="compositionally biased region" description="Basic residues" evidence="5">
    <location>
        <begin position="67"/>
        <end position="78"/>
    </location>
</feature>
<feature type="region of interest" description="Disordered" evidence="5">
    <location>
        <begin position="1"/>
        <end position="95"/>
    </location>
</feature>
<dbReference type="AlphaFoldDB" id="A0A941FJV9"/>
<comment type="caution">
    <text evidence="7">The sequence shown here is derived from an EMBL/GenBank/DDBJ whole genome shotgun (WGS) entry which is preliminary data.</text>
</comment>
<evidence type="ECO:0000313" key="7">
    <source>
        <dbReference type="EMBL" id="MBR8641352.1"/>
    </source>
</evidence>
<dbReference type="PANTHER" id="PTHR23501">
    <property type="entry name" value="MAJOR FACILITATOR SUPERFAMILY"/>
    <property type="match status" value="1"/>
</dbReference>
<evidence type="ECO:0000256" key="2">
    <source>
        <dbReference type="ARBA" id="ARBA00022692"/>
    </source>
</evidence>
<keyword evidence="2 6" id="KW-0812">Transmembrane</keyword>
<accession>A0A941FJV9</accession>
<evidence type="ECO:0000256" key="3">
    <source>
        <dbReference type="ARBA" id="ARBA00022989"/>
    </source>
</evidence>
<name>A0A941FJV9_9ACTN</name>